<dbReference type="InterPro" id="IPR001106">
    <property type="entry name" value="Aromatic_Lyase"/>
</dbReference>
<dbReference type="Gene3D" id="1.10.275.10">
    <property type="entry name" value="Fumarase/aspartase (N-terminal domain)"/>
    <property type="match status" value="1"/>
</dbReference>
<comment type="pathway">
    <text evidence="1">Amino-acid degradation; L-histidine degradation into L-glutamate; N-formimidoyl-L-glutamate from L-histidine: step 1/3.</text>
</comment>
<dbReference type="Gene3D" id="1.20.200.10">
    <property type="entry name" value="Fumarase/aspartase (Central domain)"/>
    <property type="match status" value="2"/>
</dbReference>
<evidence type="ECO:0000256" key="2">
    <source>
        <dbReference type="ARBA" id="ARBA00007238"/>
    </source>
</evidence>
<reference evidence="10" key="1">
    <citation type="submission" date="2025-08" db="UniProtKB">
        <authorList>
            <consortium name="Ensembl"/>
        </authorList>
    </citation>
    <scope>IDENTIFICATION</scope>
</reference>
<dbReference type="Proteomes" id="UP000472261">
    <property type="component" value="Unplaced"/>
</dbReference>
<evidence type="ECO:0000256" key="1">
    <source>
        <dbReference type="ARBA" id="ARBA00005113"/>
    </source>
</evidence>
<dbReference type="FunFam" id="1.20.200.10:FF:000003">
    <property type="entry name" value="Histidine ammonia-lyase"/>
    <property type="match status" value="1"/>
</dbReference>
<dbReference type="PANTHER" id="PTHR10362">
    <property type="entry name" value="HISTIDINE AMMONIA-LYASE"/>
    <property type="match status" value="1"/>
</dbReference>
<keyword evidence="11" id="KW-1185">Reference proteome</keyword>
<dbReference type="SUPFAM" id="SSF48557">
    <property type="entry name" value="L-aspartase-like"/>
    <property type="match status" value="1"/>
</dbReference>
<name>A0A669QAU1_PHACC</name>
<dbReference type="GO" id="GO:0006547">
    <property type="term" value="P:L-histidine metabolic process"/>
    <property type="evidence" value="ECO:0007669"/>
    <property type="project" value="UniProtKB-KW"/>
</dbReference>
<dbReference type="InterPro" id="IPR022313">
    <property type="entry name" value="Phe/His_NH3-lyase_AS"/>
</dbReference>
<accession>A0A669QAU1</accession>
<reference evidence="10" key="2">
    <citation type="submission" date="2025-09" db="UniProtKB">
        <authorList>
            <consortium name="Ensembl"/>
        </authorList>
    </citation>
    <scope>IDENTIFICATION</scope>
</reference>
<evidence type="ECO:0000256" key="7">
    <source>
        <dbReference type="ARBA" id="ARBA00023239"/>
    </source>
</evidence>
<evidence type="ECO:0000256" key="6">
    <source>
        <dbReference type="ARBA" id="ARBA00022808"/>
    </source>
</evidence>
<keyword evidence="7" id="KW-0456">Lyase</keyword>
<dbReference type="FunFam" id="3.10.20.90:FF:000111">
    <property type="entry name" value="Histidine ammonia-lyase"/>
    <property type="match status" value="1"/>
</dbReference>
<evidence type="ECO:0000313" key="11">
    <source>
        <dbReference type="Proteomes" id="UP000472261"/>
    </source>
</evidence>
<protein>
    <recommendedName>
        <fullName evidence="4">Histidine ammonia-lyase</fullName>
        <ecNumber evidence="3">4.3.1.3</ecNumber>
    </recommendedName>
</protein>
<comment type="similarity">
    <text evidence="2">Belongs to the PAL/histidase family.</text>
</comment>
<keyword evidence="5" id="KW-0597">Phosphoprotein</keyword>
<keyword evidence="6" id="KW-0369">Histidine metabolism</keyword>
<feature type="region of interest" description="Disordered" evidence="8">
    <location>
        <begin position="590"/>
        <end position="623"/>
    </location>
</feature>
<evidence type="ECO:0000256" key="5">
    <source>
        <dbReference type="ARBA" id="ARBA00022553"/>
    </source>
</evidence>
<dbReference type="CDD" id="cd00332">
    <property type="entry name" value="PAL-HAL"/>
    <property type="match status" value="1"/>
</dbReference>
<dbReference type="AlphaFoldDB" id="A0A669QAU1"/>
<dbReference type="EC" id="4.3.1.3" evidence="3"/>
<dbReference type="InterPro" id="IPR021922">
    <property type="entry name" value="Par3/HAL_N"/>
</dbReference>
<dbReference type="Pfam" id="PF00221">
    <property type="entry name" value="Lyase_aromatic"/>
    <property type="match status" value="1"/>
</dbReference>
<dbReference type="Ensembl" id="ENSPCLT00000015139.1">
    <property type="protein sequence ID" value="ENSPCLP00000011256.1"/>
    <property type="gene ID" value="ENSPCLG00000009247.1"/>
</dbReference>
<dbReference type="InterPro" id="IPR024083">
    <property type="entry name" value="Fumarase/histidase_N"/>
</dbReference>
<feature type="compositionally biased region" description="Basic and acidic residues" evidence="8">
    <location>
        <begin position="607"/>
        <end position="623"/>
    </location>
</feature>
<evidence type="ECO:0000256" key="4">
    <source>
        <dbReference type="ARBA" id="ARBA00017271"/>
    </source>
</evidence>
<dbReference type="Gene3D" id="3.10.20.90">
    <property type="entry name" value="Phosphatidylinositol 3-kinase Catalytic Subunit, Chain A, domain 1"/>
    <property type="match status" value="1"/>
</dbReference>
<proteinExistence type="inferred from homology"/>
<dbReference type="Pfam" id="PF12053">
    <property type="entry name" value="Par3_HAL_N_term"/>
    <property type="match status" value="1"/>
</dbReference>
<dbReference type="PROSITE" id="PS00488">
    <property type="entry name" value="PAL_HISTIDASE"/>
    <property type="match status" value="1"/>
</dbReference>
<evidence type="ECO:0000256" key="3">
    <source>
        <dbReference type="ARBA" id="ARBA00012994"/>
    </source>
</evidence>
<feature type="domain" description="Par3/HAL N-terminal" evidence="9">
    <location>
        <begin position="12"/>
        <end position="80"/>
    </location>
</feature>
<dbReference type="GO" id="GO:0004397">
    <property type="term" value="F:histidine ammonia-lyase activity"/>
    <property type="evidence" value="ECO:0007669"/>
    <property type="project" value="UniProtKB-EC"/>
</dbReference>
<dbReference type="InterPro" id="IPR008948">
    <property type="entry name" value="L-Aspartase-like"/>
</dbReference>
<dbReference type="FunFam" id="1.10.275.10:FF:000007">
    <property type="entry name" value="Histidine ammonia-lyase"/>
    <property type="match status" value="1"/>
</dbReference>
<organism evidence="10 11">
    <name type="scientific">Phasianus colchicus</name>
    <name type="common">Common pheasant</name>
    <dbReference type="NCBI Taxonomy" id="9054"/>
    <lineage>
        <taxon>Eukaryota</taxon>
        <taxon>Metazoa</taxon>
        <taxon>Chordata</taxon>
        <taxon>Craniata</taxon>
        <taxon>Vertebrata</taxon>
        <taxon>Euteleostomi</taxon>
        <taxon>Archelosauria</taxon>
        <taxon>Archosauria</taxon>
        <taxon>Dinosauria</taxon>
        <taxon>Saurischia</taxon>
        <taxon>Theropoda</taxon>
        <taxon>Coelurosauria</taxon>
        <taxon>Aves</taxon>
        <taxon>Neognathae</taxon>
        <taxon>Galloanserae</taxon>
        <taxon>Galliformes</taxon>
        <taxon>Phasianidae</taxon>
        <taxon>Phasianinae</taxon>
        <taxon>Phasianus</taxon>
    </lineage>
</organism>
<sequence>MLRYTVHVRGEWLAVPCPHGTNTVGWLGKEAVRRYMKNKPDNGGFTSVEEVKFFVRRCKGLGLLDLDDTVEDALEDNEFVEVVIEGDIMSPDFIPSQPEGQCYVYMYHKLKDGSSLTTQDLVNLGKGLYKIKLTPEAEAKVKQSREVIERIVKEQTVVYGITTGFGKFARTVIPNSKLMELQMNLVRSHSAGVGKPLTPERSRMLLALRINVLAKGYSGISLETLQQVIEAFNASCLPYIPEKGTVGASGDLAPLSHLALGLTGEGKMWSPKSGWADAKYVLEAHGLKPIILKPKEGLALINGTQMITSLGCEAVERASAIARQADIVAALTLEVLKGTTKAFDTESHRFCDRVQDAYTMRCCPQVHGVVNDTIAFVKDIMTTEINSATDNPMVFAERAETISGGNFHGEYPAKALDYLAIGVHELAAISERRIERLCNPSLSELPAFLVTEGGLNSGFMIAHCTAAALVSENKALCHPSSVDSLSTSAATEDHVSMGGWSARKALRVIEHVEQVLAIELLAACQGIEFLRPLRTTTPLEKVYDLVRSVVRPWMKDRFMAPDIEAAQRLLVEQKVWEVAEPYIEKYRREHIPESRPGSPTAFSLGSLERKTYDDHNHRHHNEL</sequence>
<evidence type="ECO:0000256" key="8">
    <source>
        <dbReference type="SAM" id="MobiDB-lite"/>
    </source>
</evidence>
<evidence type="ECO:0000259" key="9">
    <source>
        <dbReference type="Pfam" id="PF12053"/>
    </source>
</evidence>
<evidence type="ECO:0000313" key="10">
    <source>
        <dbReference type="Ensembl" id="ENSPCLP00000011256.1"/>
    </source>
</evidence>